<organism evidence="2 3">
    <name type="scientific">Aspergillus cavernicola</name>
    <dbReference type="NCBI Taxonomy" id="176166"/>
    <lineage>
        <taxon>Eukaryota</taxon>
        <taxon>Fungi</taxon>
        <taxon>Dikarya</taxon>
        <taxon>Ascomycota</taxon>
        <taxon>Pezizomycotina</taxon>
        <taxon>Eurotiomycetes</taxon>
        <taxon>Eurotiomycetidae</taxon>
        <taxon>Eurotiales</taxon>
        <taxon>Aspergillaceae</taxon>
        <taxon>Aspergillus</taxon>
        <taxon>Aspergillus subgen. Nidulantes</taxon>
    </lineage>
</organism>
<protein>
    <submittedName>
        <fullName evidence="2">Uncharacterized protein</fullName>
    </submittedName>
</protein>
<comment type="caution">
    <text evidence="2">The sequence shown here is derived from an EMBL/GenBank/DDBJ whole genome shotgun (WGS) entry which is preliminary data.</text>
</comment>
<dbReference type="EMBL" id="JBFXLS010000007">
    <property type="protein sequence ID" value="KAL2832026.1"/>
    <property type="molecule type" value="Genomic_DNA"/>
</dbReference>
<dbReference type="Proteomes" id="UP001610335">
    <property type="component" value="Unassembled WGS sequence"/>
</dbReference>
<feature type="region of interest" description="Disordered" evidence="1">
    <location>
        <begin position="30"/>
        <end position="82"/>
    </location>
</feature>
<evidence type="ECO:0000313" key="2">
    <source>
        <dbReference type="EMBL" id="KAL2832026.1"/>
    </source>
</evidence>
<proteinExistence type="predicted"/>
<evidence type="ECO:0000313" key="3">
    <source>
        <dbReference type="Proteomes" id="UP001610335"/>
    </source>
</evidence>
<sequence>MSTLSPASITLETFTSLLAHYEETVKRVERDKAVAKYKSQKSKKNYSKTKTKAKPKAGLKQASSSSATKSKQGRDEEEEEEGKKIIEAQIQAFWGLDEWRYNVLPEIVRERRQQQRGGDNEGAEGVEAGTATGYLSKEEIVRLMGWKMYVSSLLPYTRKQRLPHGHIWGYMQ</sequence>
<feature type="compositionally biased region" description="Low complexity" evidence="1">
    <location>
        <begin position="58"/>
        <end position="70"/>
    </location>
</feature>
<keyword evidence="3" id="KW-1185">Reference proteome</keyword>
<accession>A0ABR4IW77</accession>
<gene>
    <name evidence="2" type="ORF">BDW59DRAFT_114616</name>
</gene>
<name>A0ABR4IW77_9EURO</name>
<evidence type="ECO:0000256" key="1">
    <source>
        <dbReference type="SAM" id="MobiDB-lite"/>
    </source>
</evidence>
<reference evidence="2 3" key="1">
    <citation type="submission" date="2024-07" db="EMBL/GenBank/DDBJ databases">
        <title>Section-level genome sequencing and comparative genomics of Aspergillus sections Usti and Cavernicolus.</title>
        <authorList>
            <consortium name="Lawrence Berkeley National Laboratory"/>
            <person name="Nybo J.L."/>
            <person name="Vesth T.C."/>
            <person name="Theobald S."/>
            <person name="Frisvad J.C."/>
            <person name="Larsen T.O."/>
            <person name="Kjaerboelling I."/>
            <person name="Rothschild-Mancinelli K."/>
            <person name="Lyhne E.K."/>
            <person name="Kogle M.E."/>
            <person name="Barry K."/>
            <person name="Clum A."/>
            <person name="Na H."/>
            <person name="Ledsgaard L."/>
            <person name="Lin J."/>
            <person name="Lipzen A."/>
            <person name="Kuo A."/>
            <person name="Riley R."/>
            <person name="Mondo S."/>
            <person name="LaButti K."/>
            <person name="Haridas S."/>
            <person name="Pangalinan J."/>
            <person name="Salamov A.A."/>
            <person name="Simmons B.A."/>
            <person name="Magnuson J.K."/>
            <person name="Chen J."/>
            <person name="Drula E."/>
            <person name="Henrissat B."/>
            <person name="Wiebenga A."/>
            <person name="Lubbers R.J."/>
            <person name="Gomes A.C."/>
            <person name="Makela M.R."/>
            <person name="Stajich J."/>
            <person name="Grigoriev I.V."/>
            <person name="Mortensen U.H."/>
            <person name="De vries R.P."/>
            <person name="Baker S.E."/>
            <person name="Andersen M.R."/>
        </authorList>
    </citation>
    <scope>NUCLEOTIDE SEQUENCE [LARGE SCALE GENOMIC DNA]</scope>
    <source>
        <strain evidence="2 3">CBS 600.67</strain>
    </source>
</reference>
<feature type="compositionally biased region" description="Basic residues" evidence="1">
    <location>
        <begin position="38"/>
        <end position="57"/>
    </location>
</feature>